<dbReference type="AlphaFoldDB" id="A0A168D668"/>
<protein>
    <submittedName>
        <fullName evidence="2">Transcription factor jumonji/aspartyl beta-hydroxylase</fullName>
    </submittedName>
</protein>
<reference evidence="2 3" key="1">
    <citation type="journal article" date="2016" name="Genome Biol. Evol.">
        <title>Divergent and convergent evolution of fungal pathogenicity.</title>
        <authorList>
            <person name="Shang Y."/>
            <person name="Xiao G."/>
            <person name="Zheng P."/>
            <person name="Cen K."/>
            <person name="Zhan S."/>
            <person name="Wang C."/>
        </authorList>
    </citation>
    <scope>NUCLEOTIDE SEQUENCE [LARGE SCALE GENOMIC DNA]</scope>
    <source>
        <strain evidence="2 3">RCEF 2490</strain>
    </source>
</reference>
<name>A0A168D668_9HYPO</name>
<dbReference type="InterPro" id="IPR041667">
    <property type="entry name" value="Cupin_8"/>
</dbReference>
<evidence type="ECO:0000259" key="1">
    <source>
        <dbReference type="PROSITE" id="PS51184"/>
    </source>
</evidence>
<sequence length="342" mass="38923">MGIRSSTATLWRPYIHSSSHRRRASLLSVNTATTGFSGHVDIEAFRRDALIPKEPLVFRRQQDSPAARLPALSKWFVGRSALNASSPLHPFAPFLINEFQDWCFPYELIKTSKALDAILAFQKSLMASEDVLNQFLAEILQTVVAENTDQTFFQIHAPLRLLVKAIEFNSCRDRATSPPLQLYIAQSALTDLPQPLQQDLQVPDLVCKSGKGDVYSSSIWLGTEPTYTPLHRDPNPNLFCQLWSKKVVRLMPAARGDRLFFEVQVQLQRRRSSRIRTTDMMQGEERKALHDAVWRSETLPDELCEVELDAGDALFIPDGWWHSVRSTLSDGELNGSVNWWFR</sequence>
<gene>
    <name evidence="2" type="ORF">AAL_03365</name>
</gene>
<accession>A0A168D668</accession>
<dbReference type="Pfam" id="PF13621">
    <property type="entry name" value="Cupin_8"/>
    <property type="match status" value="1"/>
</dbReference>
<dbReference type="PANTHER" id="PTHR12461:SF105">
    <property type="entry name" value="HYPOXIA-INDUCIBLE FACTOR 1-ALPHA INHIBITOR"/>
    <property type="match status" value="1"/>
</dbReference>
<evidence type="ECO:0000313" key="3">
    <source>
        <dbReference type="Proteomes" id="UP000078544"/>
    </source>
</evidence>
<feature type="domain" description="JmjC" evidence="1">
    <location>
        <begin position="191"/>
        <end position="342"/>
    </location>
</feature>
<keyword evidence="3" id="KW-1185">Reference proteome</keyword>
<dbReference type="OrthoDB" id="263283at2759"/>
<dbReference type="PROSITE" id="PS51184">
    <property type="entry name" value="JMJC"/>
    <property type="match status" value="1"/>
</dbReference>
<organism evidence="2 3">
    <name type="scientific">Moelleriella libera RCEF 2490</name>
    <dbReference type="NCBI Taxonomy" id="1081109"/>
    <lineage>
        <taxon>Eukaryota</taxon>
        <taxon>Fungi</taxon>
        <taxon>Dikarya</taxon>
        <taxon>Ascomycota</taxon>
        <taxon>Pezizomycotina</taxon>
        <taxon>Sordariomycetes</taxon>
        <taxon>Hypocreomycetidae</taxon>
        <taxon>Hypocreales</taxon>
        <taxon>Clavicipitaceae</taxon>
        <taxon>Moelleriella</taxon>
    </lineage>
</organism>
<proteinExistence type="predicted"/>
<dbReference type="InterPro" id="IPR003347">
    <property type="entry name" value="JmjC_dom"/>
</dbReference>
<dbReference type="STRING" id="1081109.A0A168D668"/>
<dbReference type="Gene3D" id="2.60.120.650">
    <property type="entry name" value="Cupin"/>
    <property type="match status" value="1"/>
</dbReference>
<dbReference type="SUPFAM" id="SSF51197">
    <property type="entry name" value="Clavaminate synthase-like"/>
    <property type="match status" value="1"/>
</dbReference>
<dbReference type="Proteomes" id="UP000078544">
    <property type="component" value="Unassembled WGS sequence"/>
</dbReference>
<comment type="caution">
    <text evidence="2">The sequence shown here is derived from an EMBL/GenBank/DDBJ whole genome shotgun (WGS) entry which is preliminary data.</text>
</comment>
<evidence type="ECO:0000313" key="2">
    <source>
        <dbReference type="EMBL" id="KZZ97401.1"/>
    </source>
</evidence>
<dbReference type="PANTHER" id="PTHR12461">
    <property type="entry name" value="HYPOXIA-INDUCIBLE FACTOR 1 ALPHA INHIBITOR-RELATED"/>
    <property type="match status" value="1"/>
</dbReference>
<dbReference type="EMBL" id="AZGY01000006">
    <property type="protein sequence ID" value="KZZ97401.1"/>
    <property type="molecule type" value="Genomic_DNA"/>
</dbReference>